<dbReference type="EMBL" id="BAABCY010000061">
    <property type="protein sequence ID" value="GAA3572183.1"/>
    <property type="molecule type" value="Genomic_DNA"/>
</dbReference>
<proteinExistence type="predicted"/>
<dbReference type="Gene3D" id="2.120.10.30">
    <property type="entry name" value="TolB, C-terminal domain"/>
    <property type="match status" value="1"/>
</dbReference>
<feature type="domain" description="Cytochrome c" evidence="6">
    <location>
        <begin position="614"/>
        <end position="708"/>
    </location>
</feature>
<dbReference type="RefSeq" id="WP_345006097.1">
    <property type="nucleotide sequence ID" value="NZ_BAABCY010000061.1"/>
</dbReference>
<evidence type="ECO:0000259" key="6">
    <source>
        <dbReference type="PROSITE" id="PS51007"/>
    </source>
</evidence>
<name>A0ABP6XT83_9FLAO</name>
<dbReference type="InterPro" id="IPR011042">
    <property type="entry name" value="6-blade_b-propeller_TolB-like"/>
</dbReference>
<dbReference type="Pfam" id="PF00034">
    <property type="entry name" value="Cytochrom_C"/>
    <property type="match status" value="1"/>
</dbReference>
<dbReference type="InterPro" id="IPR036909">
    <property type="entry name" value="Cyt_c-like_dom_sf"/>
</dbReference>
<dbReference type="Pfam" id="PF23500">
    <property type="entry name" value="DUF7133"/>
    <property type="match status" value="1"/>
</dbReference>
<evidence type="ECO:0000313" key="7">
    <source>
        <dbReference type="EMBL" id="GAA3572183.1"/>
    </source>
</evidence>
<dbReference type="SUPFAM" id="SSF50952">
    <property type="entry name" value="Soluble quinoprotein glucose dehydrogenase"/>
    <property type="match status" value="1"/>
</dbReference>
<evidence type="ECO:0000256" key="4">
    <source>
        <dbReference type="PROSITE-ProRule" id="PRU00433"/>
    </source>
</evidence>
<keyword evidence="2 4" id="KW-0479">Metal-binding</keyword>
<dbReference type="PROSITE" id="PS51007">
    <property type="entry name" value="CYTC"/>
    <property type="match status" value="1"/>
</dbReference>
<dbReference type="PANTHER" id="PTHR33546:SF1">
    <property type="entry name" value="LARGE, MULTIFUNCTIONAL SECRETED PROTEIN"/>
    <property type="match status" value="1"/>
</dbReference>
<accession>A0ABP6XT83</accession>
<dbReference type="Gene3D" id="1.10.760.10">
    <property type="entry name" value="Cytochrome c-like domain"/>
    <property type="match status" value="1"/>
</dbReference>
<evidence type="ECO:0000256" key="2">
    <source>
        <dbReference type="ARBA" id="ARBA00022723"/>
    </source>
</evidence>
<keyword evidence="3 4" id="KW-0408">Iron</keyword>
<comment type="caution">
    <text evidence="7">The sequence shown here is derived from an EMBL/GenBank/DDBJ whole genome shotgun (WGS) entry which is preliminary data.</text>
</comment>
<organism evidence="7 8">
    <name type="scientific">Snuella lapsa</name>
    <dbReference type="NCBI Taxonomy" id="870481"/>
    <lineage>
        <taxon>Bacteria</taxon>
        <taxon>Pseudomonadati</taxon>
        <taxon>Bacteroidota</taxon>
        <taxon>Flavobacteriia</taxon>
        <taxon>Flavobacteriales</taxon>
        <taxon>Flavobacteriaceae</taxon>
        <taxon>Snuella</taxon>
    </lineage>
</organism>
<dbReference type="PROSITE" id="PS51257">
    <property type="entry name" value="PROKAR_LIPOPROTEIN"/>
    <property type="match status" value="1"/>
</dbReference>
<evidence type="ECO:0000256" key="5">
    <source>
        <dbReference type="SAM" id="MobiDB-lite"/>
    </source>
</evidence>
<dbReference type="PANTHER" id="PTHR33546">
    <property type="entry name" value="LARGE, MULTIFUNCTIONAL SECRETED PROTEIN-RELATED"/>
    <property type="match status" value="1"/>
</dbReference>
<evidence type="ECO:0000313" key="8">
    <source>
        <dbReference type="Proteomes" id="UP001500954"/>
    </source>
</evidence>
<dbReference type="Gene3D" id="1.25.10.10">
    <property type="entry name" value="Leucine-rich Repeat Variant"/>
    <property type="match status" value="1"/>
</dbReference>
<keyword evidence="8" id="KW-1185">Reference proteome</keyword>
<feature type="region of interest" description="Disordered" evidence="5">
    <location>
        <begin position="724"/>
        <end position="746"/>
    </location>
</feature>
<gene>
    <name evidence="7" type="ORF">GCM10022395_21910</name>
</gene>
<protein>
    <recommendedName>
        <fullName evidence="6">Cytochrome c domain-containing protein</fullName>
    </recommendedName>
</protein>
<dbReference type="InterPro" id="IPR009056">
    <property type="entry name" value="Cyt_c-like_dom"/>
</dbReference>
<evidence type="ECO:0000256" key="3">
    <source>
        <dbReference type="ARBA" id="ARBA00023004"/>
    </source>
</evidence>
<dbReference type="InterPro" id="IPR011041">
    <property type="entry name" value="Quinoprot_gluc/sorb_DH_b-prop"/>
</dbReference>
<dbReference type="SUPFAM" id="SSF46626">
    <property type="entry name" value="Cytochrome c"/>
    <property type="match status" value="1"/>
</dbReference>
<evidence type="ECO:0000256" key="1">
    <source>
        <dbReference type="ARBA" id="ARBA00022617"/>
    </source>
</evidence>
<feature type="compositionally biased region" description="Basic and acidic residues" evidence="5">
    <location>
        <begin position="734"/>
        <end position="746"/>
    </location>
</feature>
<sequence>MNLKYYILFVLIGALSCKPSFEEPQIPLDNYKVEDGFKLEMVASEPLLIAPVAMDFDSKGRIWVAEMTGFMRNIDGEGEDAPTGSIKILEDKDHDGVMDHAKVFIDSMVLPRALALVYGGILYAEPPNLWFAEIKDDKPINKILVDSLYATEGNPEHQPNGLMMNIDNWIYNAKSHFRYQRKNGEWLKEPTTFRGQWGISHDNFGRLYYNNNSKQLLGDHVLPNRLIRNKFVIPKNSVDQVLTNNQRVYPLHAAHVNRGYAKGVLDKDSLLLNVTSACGPMVYRGGKFPKDYDQNVFVCVPEANLVKRNILEFYGDSTAARQAWDGKEFLASTDEGFRPVNLYTGPDGNLYVTDMHRGVIQHQAYLSPYLKKKALEKQLDTIVNSGRILKVSRQEMGPFKIPDLDALTGAQLVELLKHKNGWIRDRAQHHIIYKKEKSVIPQLSLLAKDVKHPIAQTHALYALKGLDALTFDLLKEVATEGTPDVTSHSLVLLEAFASKDHVTEAKILFNELKKRDDKAVDLYLGSVIGVWMSVSEADFSPLLYELIEQYKNNSRIAEAILSGIAEPIEVVAQRFEEDEPLSKTYFYENLKKVADLEASNKANWIFTKKSVDEDSRTKGAKLFRQICSACHGMNGEGIEGLAPPLMNSEFVTKPIERLGLIILHGMEGPVHINGKLYELGTVMPGLIHNQNISDADIADIISYVNNAFSVNNVSLSPDKVKMLRNKKPKSGNEYTEKELLEYTNKK</sequence>
<reference evidence="8" key="1">
    <citation type="journal article" date="2019" name="Int. J. Syst. Evol. Microbiol.">
        <title>The Global Catalogue of Microorganisms (GCM) 10K type strain sequencing project: providing services to taxonomists for standard genome sequencing and annotation.</title>
        <authorList>
            <consortium name="The Broad Institute Genomics Platform"/>
            <consortium name="The Broad Institute Genome Sequencing Center for Infectious Disease"/>
            <person name="Wu L."/>
            <person name="Ma J."/>
        </authorList>
    </citation>
    <scope>NUCLEOTIDE SEQUENCE [LARGE SCALE GENOMIC DNA]</scope>
    <source>
        <strain evidence="8">JCM 17111</strain>
    </source>
</reference>
<dbReference type="Proteomes" id="UP001500954">
    <property type="component" value="Unassembled WGS sequence"/>
</dbReference>
<dbReference type="InterPro" id="IPR055557">
    <property type="entry name" value="DUF7133"/>
</dbReference>
<dbReference type="InterPro" id="IPR011989">
    <property type="entry name" value="ARM-like"/>
</dbReference>
<keyword evidence="1 4" id="KW-0349">Heme</keyword>